<dbReference type="Proteomes" id="UP000008311">
    <property type="component" value="Unassembled WGS sequence"/>
</dbReference>
<evidence type="ECO:0000313" key="1">
    <source>
        <dbReference type="EMBL" id="EEF39416.1"/>
    </source>
</evidence>
<name>B9SAG7_RICCO</name>
<reference evidence="2" key="1">
    <citation type="journal article" date="2010" name="Nat. Biotechnol.">
        <title>Draft genome sequence of the oilseed species Ricinus communis.</title>
        <authorList>
            <person name="Chan A.P."/>
            <person name="Crabtree J."/>
            <person name="Zhao Q."/>
            <person name="Lorenzi H."/>
            <person name="Orvis J."/>
            <person name="Puiu D."/>
            <person name="Melake-Berhan A."/>
            <person name="Jones K.M."/>
            <person name="Redman J."/>
            <person name="Chen G."/>
            <person name="Cahoon E.B."/>
            <person name="Gedil M."/>
            <person name="Stanke M."/>
            <person name="Haas B.J."/>
            <person name="Wortman J.R."/>
            <person name="Fraser-Liggett C.M."/>
            <person name="Ravel J."/>
            <person name="Rabinowicz P.D."/>
        </authorList>
    </citation>
    <scope>NUCLEOTIDE SEQUENCE [LARGE SCALE GENOMIC DNA]</scope>
    <source>
        <strain evidence="2">cv. Hale</strain>
    </source>
</reference>
<accession>B9SAG7</accession>
<proteinExistence type="predicted"/>
<organism evidence="1 2">
    <name type="scientific">Ricinus communis</name>
    <name type="common">Castor bean</name>
    <dbReference type="NCBI Taxonomy" id="3988"/>
    <lineage>
        <taxon>Eukaryota</taxon>
        <taxon>Viridiplantae</taxon>
        <taxon>Streptophyta</taxon>
        <taxon>Embryophyta</taxon>
        <taxon>Tracheophyta</taxon>
        <taxon>Spermatophyta</taxon>
        <taxon>Magnoliopsida</taxon>
        <taxon>eudicotyledons</taxon>
        <taxon>Gunneridae</taxon>
        <taxon>Pentapetalae</taxon>
        <taxon>rosids</taxon>
        <taxon>fabids</taxon>
        <taxon>Malpighiales</taxon>
        <taxon>Euphorbiaceae</taxon>
        <taxon>Acalyphoideae</taxon>
        <taxon>Acalypheae</taxon>
        <taxon>Ricinus</taxon>
    </lineage>
</organism>
<protein>
    <submittedName>
        <fullName evidence="1">Uncharacterized protein</fullName>
    </submittedName>
</protein>
<dbReference type="InParanoid" id="B9SAG7"/>
<dbReference type="AlphaFoldDB" id="B9SAG7"/>
<sequence length="63" mass="7055">MEESEIIVEKREELIISSAGQTENPCNANGPFTEMNSLEKSAENTVHVNAANWQSTKWFGIEN</sequence>
<evidence type="ECO:0000313" key="2">
    <source>
        <dbReference type="Proteomes" id="UP000008311"/>
    </source>
</evidence>
<dbReference type="EMBL" id="EQ973904">
    <property type="protein sequence ID" value="EEF39416.1"/>
    <property type="molecule type" value="Genomic_DNA"/>
</dbReference>
<keyword evidence="2" id="KW-1185">Reference proteome</keyword>
<gene>
    <name evidence="1" type="ORF">RCOM_0586550</name>
</gene>